<evidence type="ECO:0000256" key="1">
    <source>
        <dbReference type="SAM" id="Coils"/>
    </source>
</evidence>
<gene>
    <name evidence="3" type="ORF">NESM_000189600</name>
</gene>
<dbReference type="EMBL" id="JAECZO010000013">
    <property type="protein sequence ID" value="KAK7201278.1"/>
    <property type="molecule type" value="Genomic_DNA"/>
</dbReference>
<evidence type="ECO:0000313" key="3">
    <source>
        <dbReference type="EMBL" id="KAK7201278.1"/>
    </source>
</evidence>
<feature type="region of interest" description="Disordered" evidence="2">
    <location>
        <begin position="866"/>
        <end position="921"/>
    </location>
</feature>
<feature type="compositionally biased region" description="Basic residues" evidence="2">
    <location>
        <begin position="791"/>
        <end position="802"/>
    </location>
</feature>
<dbReference type="Proteomes" id="UP001430356">
    <property type="component" value="Unassembled WGS sequence"/>
</dbReference>
<feature type="region of interest" description="Disordered" evidence="2">
    <location>
        <begin position="836"/>
        <end position="855"/>
    </location>
</feature>
<sequence length="951" mass="106633">MSYNKGDSSSDDEAWMRQSRPSGPTATSGQNAMLEARRRALQQQREAQQAQQQQQQQQRAQGSSRQPPAAGRLGARQPAPTRQVESALPDIFGGSDDEATQQSGSPASAMPAARPPPSAPSVAPAPVQPAATHEDTLEQLQRQVAAQQKVLQATREREVALTERWRAAKAQKQAEVEQLNGKLRRVWASAEDEKSASETKIRESQDAHEAELRAARREVEQAVKAEYETKMTEAQQQLDAAKREEANLRELLAEKSGGGGAATKNLVNTALSAAVSAVLRRLDDVFTSEEAEGLRMDAWRSELQSLVQREIQTSFAVGVESETQAERVEYARFFEDMLAFWRSAEDQERARLLKMDEALLADLQGMAQQDLRRLQDEALGMERVYVESREAWAMEHQRLLQRELEATLQRREAELQEQRRQRHSLHVDRLRDIEARHKDVMGREEALHQKHMEQLRAYFGREEDLRAEQQRVQAAALEDVTKSTALVREVLATAEEAAAAVKVYEQALEEGRRRGEAEREEQLKEQVDMLERLRQLAATQCSNTDAERAALEDSASQLRLVSQSLERHLLEEDAWLAQQETSGQRSKEEWEREYRRWQHLVQQERQAAEERFHEALLALQQSMGLLDTEEREVAVEAAALHRCVAEMEALAQKETEALRRRAAEVETRSIAVEDLHARLSQQRTAAAEAKGQLVEAQQRLEDERAELHLDEERLRDMTEVLRLARSQAELRRYEVAPLCGAAVHAAQAPSNSAAAVTPAGAPQHPAVRGGATRVTREHSSAPGEAQTAVPLRRRKQHRDPHRLPNRVLRELSEQLGAFATGAGGDVFVPTMRWTDPEPMRAEAPPPRVHEVRSRRRADLEDALVADAPAPLAAPPTSFPRGHHTARRDAGTRTQHIRAAPEQRHAELSSVPHTSDNSSQLSLRADEWSSGGNTFTNLLGFSDLDTSSQSMQ</sequence>
<keyword evidence="4" id="KW-1185">Reference proteome</keyword>
<feature type="coiled-coil region" evidence="1">
    <location>
        <begin position="679"/>
        <end position="720"/>
    </location>
</feature>
<organism evidence="3 4">
    <name type="scientific">Novymonas esmeraldas</name>
    <dbReference type="NCBI Taxonomy" id="1808958"/>
    <lineage>
        <taxon>Eukaryota</taxon>
        <taxon>Discoba</taxon>
        <taxon>Euglenozoa</taxon>
        <taxon>Kinetoplastea</taxon>
        <taxon>Metakinetoplastina</taxon>
        <taxon>Trypanosomatida</taxon>
        <taxon>Trypanosomatidae</taxon>
        <taxon>Novymonas</taxon>
    </lineage>
</organism>
<feature type="coiled-coil region" evidence="1">
    <location>
        <begin position="494"/>
        <end position="540"/>
    </location>
</feature>
<proteinExistence type="predicted"/>
<accession>A0AAW0F4V1</accession>
<evidence type="ECO:0000256" key="2">
    <source>
        <dbReference type="SAM" id="MobiDB-lite"/>
    </source>
</evidence>
<protein>
    <submittedName>
        <fullName evidence="3">Uncharacterized protein</fullName>
    </submittedName>
</protein>
<feature type="compositionally biased region" description="Low complexity" evidence="2">
    <location>
        <begin position="41"/>
        <end position="61"/>
    </location>
</feature>
<comment type="caution">
    <text evidence="3">The sequence shown here is derived from an EMBL/GenBank/DDBJ whole genome shotgun (WGS) entry which is preliminary data.</text>
</comment>
<keyword evidence="1" id="KW-0175">Coiled coil</keyword>
<feature type="compositionally biased region" description="Polar residues" evidence="2">
    <location>
        <begin position="910"/>
        <end position="921"/>
    </location>
</feature>
<feature type="region of interest" description="Disordered" evidence="2">
    <location>
        <begin position="1"/>
        <end position="134"/>
    </location>
</feature>
<name>A0AAW0F4V1_9TRYP</name>
<dbReference type="AlphaFoldDB" id="A0AAW0F4V1"/>
<feature type="compositionally biased region" description="Low complexity" evidence="2">
    <location>
        <begin position="120"/>
        <end position="131"/>
    </location>
</feature>
<feature type="region of interest" description="Disordered" evidence="2">
    <location>
        <begin position="774"/>
        <end position="802"/>
    </location>
</feature>
<evidence type="ECO:0000313" key="4">
    <source>
        <dbReference type="Proteomes" id="UP001430356"/>
    </source>
</evidence>
<feature type="region of interest" description="Disordered" evidence="2">
    <location>
        <begin position="188"/>
        <end position="210"/>
    </location>
</feature>
<feature type="compositionally biased region" description="Polar residues" evidence="2">
    <location>
        <begin position="19"/>
        <end position="31"/>
    </location>
</feature>
<feature type="compositionally biased region" description="Basic and acidic residues" evidence="2">
    <location>
        <begin position="191"/>
        <end position="210"/>
    </location>
</feature>
<reference evidence="3 4" key="1">
    <citation type="journal article" date="2021" name="MBio">
        <title>A New Model Trypanosomatid, Novymonas esmeraldas: Genomic Perception of Its 'Candidatus Pandoraea novymonadis' Endosymbiont.</title>
        <authorList>
            <person name="Zakharova A."/>
            <person name="Saura A."/>
            <person name="Butenko A."/>
            <person name="Podesvova L."/>
            <person name="Warmusova S."/>
            <person name="Kostygov A.Y."/>
            <person name="Nenarokova A."/>
            <person name="Lukes J."/>
            <person name="Opperdoes F.R."/>
            <person name="Yurchenko V."/>
        </authorList>
    </citation>
    <scope>NUCLEOTIDE SEQUENCE [LARGE SCALE GENOMIC DNA]</scope>
    <source>
        <strain evidence="3 4">E262AT.01</strain>
    </source>
</reference>